<dbReference type="Pfam" id="PF10545">
    <property type="entry name" value="MADF_DNA_bdg"/>
    <property type="match status" value="1"/>
</dbReference>
<feature type="region of interest" description="Disordered" evidence="1">
    <location>
        <begin position="173"/>
        <end position="196"/>
    </location>
</feature>
<feature type="domain" description="MADF" evidence="2">
    <location>
        <begin position="237"/>
        <end position="335"/>
    </location>
</feature>
<dbReference type="SMART" id="SM00595">
    <property type="entry name" value="MADF"/>
    <property type="match status" value="1"/>
</dbReference>
<evidence type="ECO:0000313" key="3">
    <source>
        <dbReference type="EMBL" id="PNF18656.1"/>
    </source>
</evidence>
<organism evidence="3 4">
    <name type="scientific">Cryptotermes secundus</name>
    <dbReference type="NCBI Taxonomy" id="105785"/>
    <lineage>
        <taxon>Eukaryota</taxon>
        <taxon>Metazoa</taxon>
        <taxon>Ecdysozoa</taxon>
        <taxon>Arthropoda</taxon>
        <taxon>Hexapoda</taxon>
        <taxon>Insecta</taxon>
        <taxon>Pterygota</taxon>
        <taxon>Neoptera</taxon>
        <taxon>Polyneoptera</taxon>
        <taxon>Dictyoptera</taxon>
        <taxon>Blattodea</taxon>
        <taxon>Blattoidea</taxon>
        <taxon>Termitoidae</taxon>
        <taxon>Kalotermitidae</taxon>
        <taxon>Cryptotermitinae</taxon>
        <taxon>Cryptotermes</taxon>
    </lineage>
</organism>
<dbReference type="AlphaFoldDB" id="A0A2J7PQS9"/>
<dbReference type="PROSITE" id="PS51029">
    <property type="entry name" value="MADF"/>
    <property type="match status" value="1"/>
</dbReference>
<dbReference type="OrthoDB" id="6617753at2759"/>
<feature type="region of interest" description="Disordered" evidence="1">
    <location>
        <begin position="486"/>
        <end position="525"/>
    </location>
</feature>
<dbReference type="PANTHER" id="PTHR21505:SF8">
    <property type="entry name" value="DPT-YFP REPRESSOR BY OVEREXPRESSION, ISOFORM D-RELATED"/>
    <property type="match status" value="1"/>
</dbReference>
<sequence>MCVVYRAGSMFLEITRFLKQVNRANLETVLREDGVNIPSEVSGHVEEMSEQQDNTDTSPLTEFVKVEMTFDDMSEYAVEENADVNLTLAEYVKVELSVDDEHNSGSKETSVKMEKSECKENNLCAGQLCKDMLGATESEQINTGNILKGIAHAESSVDLQDKEEIGNLQTSVDTCTSSATTTHKHESGSRETDKHTIEYTRVSTRHTNRQCDELCYGGTMSASMCNKTFMSPEFLTRFLEAYRELPVLWQVRSTEYSNRGKRDEAWDLLVQFTREKIHDADLNFVKKKVDSIRASFRKELRRVRESKRRGASGDDVYKPTLWYFDLLLFTADQENPRKSKSSLDEDAEDVDCDSQETTALTIAEDEAREGEITQMLHEGKQTLDMVSQSPFLKRKKTSSKTSRSVHAEETQRQTLIQKAMAIFNQQDDEYDALGKTYAAKLRRMPATQRDIADKLINDVLFKGLQSNLTPSTFISDYGYTTGAWRSSDTPSPFSTYSNPTPSATPGPSNYPVHSPEQDPGTVFPP</sequence>
<dbReference type="STRING" id="105785.A0A2J7PQS9"/>
<evidence type="ECO:0000313" key="4">
    <source>
        <dbReference type="Proteomes" id="UP000235965"/>
    </source>
</evidence>
<protein>
    <recommendedName>
        <fullName evidence="2">MADF domain-containing protein</fullName>
    </recommendedName>
</protein>
<dbReference type="Proteomes" id="UP000235965">
    <property type="component" value="Unassembled WGS sequence"/>
</dbReference>
<accession>A0A2J7PQS9</accession>
<dbReference type="PANTHER" id="PTHR21505">
    <property type="entry name" value="MADF DOMAIN-CONTAINING PROTEIN-RELATED"/>
    <property type="match status" value="1"/>
</dbReference>
<comment type="caution">
    <text evidence="3">The sequence shown here is derived from an EMBL/GenBank/DDBJ whole genome shotgun (WGS) entry which is preliminary data.</text>
</comment>
<reference evidence="3 4" key="1">
    <citation type="submission" date="2017-12" db="EMBL/GenBank/DDBJ databases">
        <title>Hemimetabolous genomes reveal molecular basis of termite eusociality.</title>
        <authorList>
            <person name="Harrison M.C."/>
            <person name="Jongepier E."/>
            <person name="Robertson H.M."/>
            <person name="Arning N."/>
            <person name="Bitard-Feildel T."/>
            <person name="Chao H."/>
            <person name="Childers C.P."/>
            <person name="Dinh H."/>
            <person name="Doddapaneni H."/>
            <person name="Dugan S."/>
            <person name="Gowin J."/>
            <person name="Greiner C."/>
            <person name="Han Y."/>
            <person name="Hu H."/>
            <person name="Hughes D.S.T."/>
            <person name="Huylmans A.-K."/>
            <person name="Kemena C."/>
            <person name="Kremer L.P.M."/>
            <person name="Lee S.L."/>
            <person name="Lopez-Ezquerra A."/>
            <person name="Mallet L."/>
            <person name="Monroy-Kuhn J.M."/>
            <person name="Moser A."/>
            <person name="Murali S.C."/>
            <person name="Muzny D.M."/>
            <person name="Otani S."/>
            <person name="Piulachs M.-D."/>
            <person name="Poelchau M."/>
            <person name="Qu J."/>
            <person name="Schaub F."/>
            <person name="Wada-Katsumata A."/>
            <person name="Worley K.C."/>
            <person name="Xie Q."/>
            <person name="Ylla G."/>
            <person name="Poulsen M."/>
            <person name="Gibbs R.A."/>
            <person name="Schal C."/>
            <person name="Richards S."/>
            <person name="Belles X."/>
            <person name="Korb J."/>
            <person name="Bornberg-Bauer E."/>
        </authorList>
    </citation>
    <scope>NUCLEOTIDE SEQUENCE [LARGE SCALE GENOMIC DNA]</scope>
    <source>
        <tissue evidence="3">Whole body</tissue>
    </source>
</reference>
<proteinExistence type="predicted"/>
<evidence type="ECO:0000256" key="1">
    <source>
        <dbReference type="SAM" id="MobiDB-lite"/>
    </source>
</evidence>
<name>A0A2J7PQS9_9NEOP</name>
<feature type="compositionally biased region" description="Basic and acidic residues" evidence="1">
    <location>
        <begin position="183"/>
        <end position="196"/>
    </location>
</feature>
<gene>
    <name evidence="3" type="ORF">B7P43_G05007</name>
</gene>
<feature type="compositionally biased region" description="Polar residues" evidence="1">
    <location>
        <begin position="486"/>
        <end position="507"/>
    </location>
</feature>
<feature type="region of interest" description="Disordered" evidence="1">
    <location>
        <begin position="388"/>
        <end position="411"/>
    </location>
</feature>
<evidence type="ECO:0000259" key="2">
    <source>
        <dbReference type="PROSITE" id="PS51029"/>
    </source>
</evidence>
<dbReference type="InterPro" id="IPR006578">
    <property type="entry name" value="MADF-dom"/>
</dbReference>
<keyword evidence="4" id="KW-1185">Reference proteome</keyword>
<dbReference type="InParanoid" id="A0A2J7PQS9"/>
<dbReference type="EMBL" id="NEVH01022635">
    <property type="protein sequence ID" value="PNF18656.1"/>
    <property type="molecule type" value="Genomic_DNA"/>
</dbReference>